<dbReference type="RefSeq" id="WP_233728174.1">
    <property type="nucleotide sequence ID" value="NZ_JAJVCN010000002.1"/>
</dbReference>
<evidence type="ECO:0000313" key="1">
    <source>
        <dbReference type="EMBL" id="MCE7006731.1"/>
    </source>
</evidence>
<sequence>MDEKEVNGFPPDPPYADVLARELGELATSRPDESDPVPVQVAWLLRKANILDEIARVDLARREQATKAAQEARDAATWLQQKDDGR</sequence>
<reference evidence="1 2" key="1">
    <citation type="submission" date="2021-12" db="EMBL/GenBank/DDBJ databases">
        <title>Genome sequence of Kibdelosporangium philippinense ATCC 49844.</title>
        <authorList>
            <person name="Fedorov E.A."/>
            <person name="Omeragic M."/>
            <person name="Shalygina K.F."/>
            <person name="Maclea K.S."/>
        </authorList>
    </citation>
    <scope>NUCLEOTIDE SEQUENCE [LARGE SCALE GENOMIC DNA]</scope>
    <source>
        <strain evidence="1 2">ATCC 49844</strain>
    </source>
</reference>
<accession>A0ABS8ZJC1</accession>
<comment type="caution">
    <text evidence="1">The sequence shown here is derived from an EMBL/GenBank/DDBJ whole genome shotgun (WGS) entry which is preliminary data.</text>
</comment>
<evidence type="ECO:0000313" key="2">
    <source>
        <dbReference type="Proteomes" id="UP001521150"/>
    </source>
</evidence>
<gene>
    <name evidence="1" type="ORF">LWC34_28465</name>
</gene>
<name>A0ABS8ZJC1_9PSEU</name>
<dbReference type="EMBL" id="JAJVCN010000002">
    <property type="protein sequence ID" value="MCE7006731.1"/>
    <property type="molecule type" value="Genomic_DNA"/>
</dbReference>
<keyword evidence="2" id="KW-1185">Reference proteome</keyword>
<dbReference type="Proteomes" id="UP001521150">
    <property type="component" value="Unassembled WGS sequence"/>
</dbReference>
<proteinExistence type="predicted"/>
<protein>
    <recommendedName>
        <fullName evidence="3">DUF2742 domain-containing protein</fullName>
    </recommendedName>
</protein>
<evidence type="ECO:0008006" key="3">
    <source>
        <dbReference type="Google" id="ProtNLM"/>
    </source>
</evidence>
<organism evidence="1 2">
    <name type="scientific">Kibdelosporangium philippinense</name>
    <dbReference type="NCBI Taxonomy" id="211113"/>
    <lineage>
        <taxon>Bacteria</taxon>
        <taxon>Bacillati</taxon>
        <taxon>Actinomycetota</taxon>
        <taxon>Actinomycetes</taxon>
        <taxon>Pseudonocardiales</taxon>
        <taxon>Pseudonocardiaceae</taxon>
        <taxon>Kibdelosporangium</taxon>
    </lineage>
</organism>